<evidence type="ECO:0000313" key="3">
    <source>
        <dbReference type="Proteomes" id="UP000504604"/>
    </source>
</evidence>
<dbReference type="RefSeq" id="XP_020551079.1">
    <property type="nucleotide sequence ID" value="XM_020695420.1"/>
</dbReference>
<dbReference type="Gene3D" id="3.90.70.130">
    <property type="match status" value="1"/>
</dbReference>
<evidence type="ECO:0000313" key="4">
    <source>
        <dbReference type="RefSeq" id="XP_020551079.1"/>
    </source>
</evidence>
<evidence type="ECO:0000259" key="2">
    <source>
        <dbReference type="Pfam" id="PF07910"/>
    </source>
</evidence>
<organism evidence="3 5">
    <name type="scientific">Sesamum indicum</name>
    <name type="common">Oriental sesame</name>
    <name type="synonym">Sesamum orientale</name>
    <dbReference type="NCBI Taxonomy" id="4182"/>
    <lineage>
        <taxon>Eukaryota</taxon>
        <taxon>Viridiplantae</taxon>
        <taxon>Streptophyta</taxon>
        <taxon>Embryophyta</taxon>
        <taxon>Tracheophyta</taxon>
        <taxon>Spermatophyta</taxon>
        <taxon>Magnoliopsida</taxon>
        <taxon>eudicotyledons</taxon>
        <taxon>Gunneridae</taxon>
        <taxon>Pentapetalae</taxon>
        <taxon>asterids</taxon>
        <taxon>lamiids</taxon>
        <taxon>Lamiales</taxon>
        <taxon>Pedaliaceae</taxon>
        <taxon>Sesamum</taxon>
    </lineage>
</organism>
<keyword evidence="3" id="KW-1185">Reference proteome</keyword>
<gene>
    <name evidence="4 5" type="primary">LOC105166807</name>
</gene>
<dbReference type="AlphaFoldDB" id="A0A8M8V3T2"/>
<feature type="domain" description="UFSP1/2/DUB catalytic" evidence="2">
    <location>
        <begin position="175"/>
        <end position="288"/>
    </location>
</feature>
<dbReference type="InterPro" id="IPR012462">
    <property type="entry name" value="UFSP1/2_DUB_cat"/>
</dbReference>
<dbReference type="RefSeq" id="XP_020551080.1">
    <property type="nucleotide sequence ID" value="XM_020695421.1"/>
</dbReference>
<dbReference type="Pfam" id="PF07910">
    <property type="entry name" value="Peptidase_C78"/>
    <property type="match status" value="2"/>
</dbReference>
<dbReference type="KEGG" id="sind:105166807"/>
<evidence type="ECO:0000256" key="1">
    <source>
        <dbReference type="ARBA" id="ARBA00022801"/>
    </source>
</evidence>
<sequence length="473" mass="53662">MGIADFYMQLETKKRVVSRFNVCDCLFEEMPRFRESGSRTRGQVQILSSAMDFATCPICNFSIPSPELERHVDEHFSDEDYARDFEFAQQIARTPPTLPRIAEDSSECKPSCGDDPQNSSSRCDAKVTATIGNTCDERHASLFRSQSKESFYKVEGGLMTMLRKCLELESGDSTSILSGHVDHFQSTDSWDAGWGCGWRNIQMLSSHLIAQRQEAREVLYGGSGFVPSIGSLQRWLELAWEKGFDTPGADEFDQKIYGKRNWIGTTECAALLRSFGLRARIVDFSSRDFELAASSALHLGLDTRELPQVYGPMDIFLSKGKLDLPPTVSSWNQSYKHFSVSSKDKGHQILTEWVWNYFSGSNVSRSSDRRVVLSEKAPLYFQHDGHSRTIVGIQAKHQKNGKQLYNLLIFDPADKTRALEKSFRVNVGWQKLIKRGVHTLKKPQYQLCFIEPGIAHGEELEELKALHSTRHEF</sequence>
<dbReference type="GO" id="GO:0019783">
    <property type="term" value="F:ubiquitin-like protein peptidase activity"/>
    <property type="evidence" value="ECO:0007669"/>
    <property type="project" value="TreeGrafter"/>
</dbReference>
<accession>A0A8M8V3T2</accession>
<dbReference type="PANTHER" id="PTHR48153:SF4">
    <property type="entry name" value="UBIQUITIN CARBOXYL-TERMINAL HYDROLASE MUG105"/>
    <property type="match status" value="1"/>
</dbReference>
<name>A0A8M8V3T2_SESIN</name>
<evidence type="ECO:0000313" key="5">
    <source>
        <dbReference type="RefSeq" id="XP_020551080.1"/>
    </source>
</evidence>
<proteinExistence type="predicted"/>
<protein>
    <submittedName>
        <fullName evidence="4 5">Zinc finger with UFM1-specific peptidase domain protein</fullName>
    </submittedName>
</protein>
<dbReference type="GeneID" id="105166807"/>
<dbReference type="OrthoDB" id="288987at2759"/>
<feature type="domain" description="UFSP1/2/DUB catalytic" evidence="2">
    <location>
        <begin position="335"/>
        <end position="448"/>
    </location>
</feature>
<keyword evidence="1" id="KW-0378">Hydrolase</keyword>
<reference evidence="4 5" key="1">
    <citation type="submission" date="2025-04" db="UniProtKB">
        <authorList>
            <consortium name="RefSeq"/>
        </authorList>
    </citation>
    <scope>IDENTIFICATION</scope>
</reference>
<dbReference type="PANTHER" id="PTHR48153">
    <property type="entry name" value="UFM1-SPECIFIC PROTEASE 2"/>
    <property type="match status" value="1"/>
</dbReference>
<dbReference type="Proteomes" id="UP000504604">
    <property type="component" value="Linkage group LG7"/>
</dbReference>